<dbReference type="STRING" id="283909.R7UQS5"/>
<dbReference type="InterPro" id="IPR000357">
    <property type="entry name" value="HEAT"/>
</dbReference>
<dbReference type="HOGENOM" id="CLU_1715002_0_0_1"/>
<dbReference type="InterPro" id="IPR057546">
    <property type="entry name" value="HEAT_GCN1"/>
</dbReference>
<dbReference type="PROSITE" id="PS50077">
    <property type="entry name" value="HEAT_REPEAT"/>
    <property type="match status" value="1"/>
</dbReference>
<dbReference type="Pfam" id="PF02985">
    <property type="entry name" value="HEAT"/>
    <property type="match status" value="1"/>
</dbReference>
<dbReference type="InterPro" id="IPR011989">
    <property type="entry name" value="ARM-like"/>
</dbReference>
<dbReference type="PANTHER" id="PTHR23346:SF7">
    <property type="entry name" value="STALLED RIBOSOME SENSOR GCN1"/>
    <property type="match status" value="1"/>
</dbReference>
<dbReference type="SUPFAM" id="SSF48371">
    <property type="entry name" value="ARM repeat"/>
    <property type="match status" value="1"/>
</dbReference>
<evidence type="ECO:0000259" key="3">
    <source>
        <dbReference type="Pfam" id="PF23271"/>
    </source>
</evidence>
<dbReference type="Gene3D" id="1.25.10.10">
    <property type="entry name" value="Leucine-rich Repeat Variant"/>
    <property type="match status" value="1"/>
</dbReference>
<dbReference type="OrthoDB" id="5148094at2759"/>
<dbReference type="PANTHER" id="PTHR23346">
    <property type="entry name" value="TRANSLATIONAL ACTIVATOR GCN1-RELATED"/>
    <property type="match status" value="1"/>
</dbReference>
<dbReference type="GO" id="GO:0005829">
    <property type="term" value="C:cytosol"/>
    <property type="evidence" value="ECO:0007669"/>
    <property type="project" value="TreeGrafter"/>
</dbReference>
<keyword evidence="1" id="KW-0677">Repeat</keyword>
<dbReference type="EnsemblMetazoa" id="CapteT204582">
    <property type="protein sequence ID" value="CapteP204582"/>
    <property type="gene ID" value="CapteG204582"/>
</dbReference>
<reference evidence="4 6" key="2">
    <citation type="journal article" date="2013" name="Nature">
        <title>Insights into bilaterian evolution from three spiralian genomes.</title>
        <authorList>
            <person name="Simakov O."/>
            <person name="Marletaz F."/>
            <person name="Cho S.J."/>
            <person name="Edsinger-Gonzales E."/>
            <person name="Havlak P."/>
            <person name="Hellsten U."/>
            <person name="Kuo D.H."/>
            <person name="Larsson T."/>
            <person name="Lv J."/>
            <person name="Arendt D."/>
            <person name="Savage R."/>
            <person name="Osoegawa K."/>
            <person name="de Jong P."/>
            <person name="Grimwood J."/>
            <person name="Chapman J.A."/>
            <person name="Shapiro H."/>
            <person name="Aerts A."/>
            <person name="Otillar R.P."/>
            <person name="Terry A.Y."/>
            <person name="Boore J.L."/>
            <person name="Grigoriev I.V."/>
            <person name="Lindberg D.R."/>
            <person name="Seaver E.C."/>
            <person name="Weisblat D.A."/>
            <person name="Putnam N.H."/>
            <person name="Rokhsar D.S."/>
        </authorList>
    </citation>
    <scope>NUCLEOTIDE SEQUENCE</scope>
    <source>
        <strain evidence="4 6">I ESC-2004</strain>
    </source>
</reference>
<dbReference type="InterPro" id="IPR021133">
    <property type="entry name" value="HEAT_type_2"/>
</dbReference>
<dbReference type="Pfam" id="PF23271">
    <property type="entry name" value="HEAT_GCN1"/>
    <property type="match status" value="1"/>
</dbReference>
<reference evidence="6" key="1">
    <citation type="submission" date="2012-12" db="EMBL/GenBank/DDBJ databases">
        <authorList>
            <person name="Hellsten U."/>
            <person name="Grimwood J."/>
            <person name="Chapman J.A."/>
            <person name="Shapiro H."/>
            <person name="Aerts A."/>
            <person name="Otillar R.P."/>
            <person name="Terry A.Y."/>
            <person name="Boore J.L."/>
            <person name="Simakov O."/>
            <person name="Marletaz F."/>
            <person name="Cho S.-J."/>
            <person name="Edsinger-Gonzales E."/>
            <person name="Havlak P."/>
            <person name="Kuo D.-H."/>
            <person name="Larsson T."/>
            <person name="Lv J."/>
            <person name="Arendt D."/>
            <person name="Savage R."/>
            <person name="Osoegawa K."/>
            <person name="de Jong P."/>
            <person name="Lindberg D.R."/>
            <person name="Seaver E.C."/>
            <person name="Weisblat D.A."/>
            <person name="Putnam N.H."/>
            <person name="Grigoriev I.V."/>
            <person name="Rokhsar D.S."/>
        </authorList>
    </citation>
    <scope>NUCLEOTIDE SEQUENCE</scope>
    <source>
        <strain evidence="6">I ESC-2004</strain>
    </source>
</reference>
<dbReference type="GO" id="GO:0006417">
    <property type="term" value="P:regulation of translation"/>
    <property type="evidence" value="ECO:0007669"/>
    <property type="project" value="TreeGrafter"/>
</dbReference>
<proteinExistence type="predicted"/>
<name>R7UQS5_CAPTE</name>
<dbReference type="AlphaFoldDB" id="R7UQS5"/>
<evidence type="ECO:0000313" key="6">
    <source>
        <dbReference type="Proteomes" id="UP000014760"/>
    </source>
</evidence>
<feature type="repeat" description="HEAT" evidence="2">
    <location>
        <begin position="16"/>
        <end position="53"/>
    </location>
</feature>
<accession>R7UQS5</accession>
<sequence length="153" mass="16439">MSSTSREHVIVFADSLIPTVRKALCDPLPEVREAAAETFSNLHSNIGSRALDDILPHLLAGLEHPDRSQFALDGLRQVMAVKSKVVLPYLVPQLIAEPVNTHALSFLSAVAGDSLTRHLSKILPALMSALSQKTGSEQEAEVCGSYAGLMKLV</sequence>
<organism evidence="4">
    <name type="scientific">Capitella teleta</name>
    <name type="common">Polychaete worm</name>
    <dbReference type="NCBI Taxonomy" id="283909"/>
    <lineage>
        <taxon>Eukaryota</taxon>
        <taxon>Metazoa</taxon>
        <taxon>Spiralia</taxon>
        <taxon>Lophotrochozoa</taxon>
        <taxon>Annelida</taxon>
        <taxon>Polychaeta</taxon>
        <taxon>Sedentaria</taxon>
        <taxon>Scolecida</taxon>
        <taxon>Capitellidae</taxon>
        <taxon>Capitella</taxon>
    </lineage>
</organism>
<dbReference type="InterPro" id="IPR016024">
    <property type="entry name" value="ARM-type_fold"/>
</dbReference>
<gene>
    <name evidence="4" type="ORF">CAPTEDRAFT_204582</name>
</gene>
<evidence type="ECO:0000256" key="2">
    <source>
        <dbReference type="PROSITE-ProRule" id="PRU00103"/>
    </source>
</evidence>
<dbReference type="GO" id="GO:0019887">
    <property type="term" value="F:protein kinase regulator activity"/>
    <property type="evidence" value="ECO:0007669"/>
    <property type="project" value="TreeGrafter"/>
</dbReference>
<feature type="domain" description="Stalled ribosome sensor GCN1-like HEAT repeats region" evidence="3">
    <location>
        <begin position="86"/>
        <end position="141"/>
    </location>
</feature>
<protein>
    <recommendedName>
        <fullName evidence="3">Stalled ribosome sensor GCN1-like HEAT repeats region domain-containing protein</fullName>
    </recommendedName>
</protein>
<dbReference type="GO" id="GO:0034198">
    <property type="term" value="P:cellular response to amino acid starvation"/>
    <property type="evidence" value="ECO:0007669"/>
    <property type="project" value="TreeGrafter"/>
</dbReference>
<dbReference type="Proteomes" id="UP000014760">
    <property type="component" value="Unassembled WGS sequence"/>
</dbReference>
<dbReference type="EMBL" id="KB299088">
    <property type="protein sequence ID" value="ELU08458.1"/>
    <property type="molecule type" value="Genomic_DNA"/>
</dbReference>
<evidence type="ECO:0000313" key="5">
    <source>
        <dbReference type="EnsemblMetazoa" id="CapteP204582"/>
    </source>
</evidence>
<evidence type="ECO:0000313" key="4">
    <source>
        <dbReference type="EMBL" id="ELU08458.1"/>
    </source>
</evidence>
<reference evidence="5" key="3">
    <citation type="submission" date="2015-06" db="UniProtKB">
        <authorList>
            <consortium name="EnsemblMetazoa"/>
        </authorList>
    </citation>
    <scope>IDENTIFICATION</scope>
</reference>
<dbReference type="EMBL" id="AMQN01021755">
    <property type="status" value="NOT_ANNOTATED_CDS"/>
    <property type="molecule type" value="Genomic_DNA"/>
</dbReference>
<keyword evidence="6" id="KW-1185">Reference proteome</keyword>
<evidence type="ECO:0000256" key="1">
    <source>
        <dbReference type="ARBA" id="ARBA00022737"/>
    </source>
</evidence>